<dbReference type="Proteomes" id="UP000094165">
    <property type="component" value="Unassembled WGS sequence"/>
</dbReference>
<reference evidence="1 2" key="1">
    <citation type="journal article" date="2012" name="Science">
        <title>Ecological populations of bacteria act as socially cohesive units of antibiotic production and resistance.</title>
        <authorList>
            <person name="Cordero O.X."/>
            <person name="Wildschutte H."/>
            <person name="Kirkup B."/>
            <person name="Proehl S."/>
            <person name="Ngo L."/>
            <person name="Hussain F."/>
            <person name="Le Roux F."/>
            <person name="Mincer T."/>
            <person name="Polz M.F."/>
        </authorList>
    </citation>
    <scope>NUCLEOTIDE SEQUENCE [LARGE SCALE GENOMIC DNA]</scope>
    <source>
        <strain evidence="1 2">FF-238</strain>
    </source>
</reference>
<sequence length="65" mass="7603">MSINSINHDEMTNIANTWDITEEEVNHKPERQLKSAEARRRIEAMREIRESGLSMDEARELGLLH</sequence>
<gene>
    <name evidence="1" type="ORF">A130_06540</name>
</gene>
<evidence type="ECO:0000313" key="1">
    <source>
        <dbReference type="EMBL" id="OEE74010.1"/>
    </source>
</evidence>
<protein>
    <submittedName>
        <fullName evidence="1">Uncharacterized protein</fullName>
    </submittedName>
</protein>
<dbReference type="InterPro" id="IPR058059">
    <property type="entry name" value="PA3496-like"/>
</dbReference>
<dbReference type="NCBIfam" id="NF046101">
    <property type="entry name" value="PA3496_fam"/>
    <property type="match status" value="1"/>
</dbReference>
<evidence type="ECO:0000313" key="2">
    <source>
        <dbReference type="Proteomes" id="UP000094165"/>
    </source>
</evidence>
<keyword evidence="2" id="KW-1185">Reference proteome</keyword>
<organism evidence="1 2">
    <name type="scientific">Vibrio genomosp. F6 str. FF-238</name>
    <dbReference type="NCBI Taxonomy" id="1191298"/>
    <lineage>
        <taxon>Bacteria</taxon>
        <taxon>Pseudomonadati</taxon>
        <taxon>Pseudomonadota</taxon>
        <taxon>Gammaproteobacteria</taxon>
        <taxon>Vibrionales</taxon>
        <taxon>Vibrionaceae</taxon>
        <taxon>Vibrio</taxon>
    </lineage>
</organism>
<proteinExistence type="predicted"/>
<dbReference type="RefSeq" id="WP_017053873.1">
    <property type="nucleotide sequence ID" value="NZ_AJYW02000209.1"/>
</dbReference>
<name>A0A1E5CWL9_9VIBR</name>
<accession>A0A1E5CWL9</accession>
<comment type="caution">
    <text evidence="1">The sequence shown here is derived from an EMBL/GenBank/DDBJ whole genome shotgun (WGS) entry which is preliminary data.</text>
</comment>
<dbReference type="EMBL" id="AJYW02000209">
    <property type="protein sequence ID" value="OEE74010.1"/>
    <property type="molecule type" value="Genomic_DNA"/>
</dbReference>
<dbReference type="AlphaFoldDB" id="A0A1E5CWL9"/>